<comment type="caution">
    <text evidence="2">The sequence shown here is derived from an EMBL/GenBank/DDBJ whole genome shotgun (WGS) entry which is preliminary data.</text>
</comment>
<dbReference type="GO" id="GO:0008270">
    <property type="term" value="F:zinc ion binding"/>
    <property type="evidence" value="ECO:0007669"/>
    <property type="project" value="InterPro"/>
</dbReference>
<dbReference type="SUPFAM" id="SSF50129">
    <property type="entry name" value="GroES-like"/>
    <property type="match status" value="1"/>
</dbReference>
<dbReference type="InterPro" id="IPR052733">
    <property type="entry name" value="Chloroplast_QOR"/>
</dbReference>
<dbReference type="Gene3D" id="3.90.180.10">
    <property type="entry name" value="Medium-chain alcohol dehydrogenases, catalytic domain"/>
    <property type="match status" value="1"/>
</dbReference>
<dbReference type="GO" id="GO:0016491">
    <property type="term" value="F:oxidoreductase activity"/>
    <property type="evidence" value="ECO:0007669"/>
    <property type="project" value="InterPro"/>
</dbReference>
<dbReference type="RefSeq" id="WP_057909068.1">
    <property type="nucleotide sequence ID" value="NZ_AZGK01000014.1"/>
</dbReference>
<dbReference type="CDD" id="cd05289">
    <property type="entry name" value="MDR_like_2"/>
    <property type="match status" value="1"/>
</dbReference>
<proteinExistence type="predicted"/>
<dbReference type="InterPro" id="IPR020843">
    <property type="entry name" value="ER"/>
</dbReference>
<dbReference type="InterPro" id="IPR011032">
    <property type="entry name" value="GroES-like_sf"/>
</dbReference>
<feature type="domain" description="Enoyl reductase (ER)" evidence="1">
    <location>
        <begin position="14"/>
        <end position="314"/>
    </location>
</feature>
<dbReference type="EMBL" id="AZGK01000014">
    <property type="protein sequence ID" value="KRM45639.1"/>
    <property type="molecule type" value="Genomic_DNA"/>
</dbReference>
<dbReference type="SMART" id="SM00829">
    <property type="entry name" value="PKS_ER"/>
    <property type="match status" value="1"/>
</dbReference>
<dbReference type="PANTHER" id="PTHR44013:SF1">
    <property type="entry name" value="ZINC-TYPE ALCOHOL DEHYDROGENASE-LIKE PROTEIN C16A3.02C"/>
    <property type="match status" value="1"/>
</dbReference>
<evidence type="ECO:0000313" key="2">
    <source>
        <dbReference type="EMBL" id="KRM45639.1"/>
    </source>
</evidence>
<organism evidence="2 3">
    <name type="scientific">Lentilactobacillus parabuchneri DSM 5707 = NBRC 107865</name>
    <dbReference type="NCBI Taxonomy" id="1423784"/>
    <lineage>
        <taxon>Bacteria</taxon>
        <taxon>Bacillati</taxon>
        <taxon>Bacillota</taxon>
        <taxon>Bacilli</taxon>
        <taxon>Lactobacillales</taxon>
        <taxon>Lactobacillaceae</taxon>
        <taxon>Lentilactobacillus</taxon>
    </lineage>
</organism>
<name>A0A0R1YT41_9LACO</name>
<dbReference type="InterPro" id="IPR036291">
    <property type="entry name" value="NAD(P)-bd_dom_sf"/>
</dbReference>
<dbReference type="SUPFAM" id="SSF51735">
    <property type="entry name" value="NAD(P)-binding Rossmann-fold domains"/>
    <property type="match status" value="1"/>
</dbReference>
<dbReference type="InterPro" id="IPR002364">
    <property type="entry name" value="Quin_OxRdtase/zeta-crystal_CS"/>
</dbReference>
<dbReference type="InterPro" id="IPR013154">
    <property type="entry name" value="ADH-like_N"/>
</dbReference>
<gene>
    <name evidence="2" type="ORF">FC51_GL000744</name>
</gene>
<evidence type="ECO:0000259" key="1">
    <source>
        <dbReference type="SMART" id="SM00829"/>
    </source>
</evidence>
<protein>
    <submittedName>
        <fullName evidence="2">NADPH quinone reductase</fullName>
    </submittedName>
</protein>
<dbReference type="Proteomes" id="UP000051957">
    <property type="component" value="Unassembled WGS sequence"/>
</dbReference>
<evidence type="ECO:0000313" key="3">
    <source>
        <dbReference type="Proteomes" id="UP000051957"/>
    </source>
</evidence>
<reference evidence="2 3" key="1">
    <citation type="journal article" date="2015" name="Genome Announc.">
        <title>Expanding the biotechnology potential of lactobacilli through comparative genomics of 213 strains and associated genera.</title>
        <authorList>
            <person name="Sun Z."/>
            <person name="Harris H.M."/>
            <person name="McCann A."/>
            <person name="Guo C."/>
            <person name="Argimon S."/>
            <person name="Zhang W."/>
            <person name="Yang X."/>
            <person name="Jeffery I.B."/>
            <person name="Cooney J.C."/>
            <person name="Kagawa T.F."/>
            <person name="Liu W."/>
            <person name="Song Y."/>
            <person name="Salvetti E."/>
            <person name="Wrobel A."/>
            <person name="Rasinkangas P."/>
            <person name="Parkhill J."/>
            <person name="Rea M.C."/>
            <person name="O'Sullivan O."/>
            <person name="Ritari J."/>
            <person name="Douillard F.P."/>
            <person name="Paul Ross R."/>
            <person name="Yang R."/>
            <person name="Briner A.E."/>
            <person name="Felis G.E."/>
            <person name="de Vos W.M."/>
            <person name="Barrangou R."/>
            <person name="Klaenhammer T.R."/>
            <person name="Caufield P.W."/>
            <person name="Cui Y."/>
            <person name="Zhang H."/>
            <person name="O'Toole P.W."/>
        </authorList>
    </citation>
    <scope>NUCLEOTIDE SEQUENCE [LARGE SCALE GENOMIC DNA]</scope>
    <source>
        <strain evidence="2 3">DSM 5707</strain>
    </source>
</reference>
<accession>A0A0R1YT41</accession>
<dbReference type="GeneID" id="69803043"/>
<dbReference type="PATRIC" id="fig|1423784.4.peg.748"/>
<dbReference type="Pfam" id="PF13602">
    <property type="entry name" value="ADH_zinc_N_2"/>
    <property type="match status" value="1"/>
</dbReference>
<dbReference type="Gene3D" id="3.40.50.720">
    <property type="entry name" value="NAD(P)-binding Rossmann-like Domain"/>
    <property type="match status" value="1"/>
</dbReference>
<dbReference type="Pfam" id="PF08240">
    <property type="entry name" value="ADH_N"/>
    <property type="match status" value="1"/>
</dbReference>
<dbReference type="PANTHER" id="PTHR44013">
    <property type="entry name" value="ZINC-TYPE ALCOHOL DEHYDROGENASE-LIKE PROTEIN C16A3.02C"/>
    <property type="match status" value="1"/>
</dbReference>
<dbReference type="AlphaFoldDB" id="A0A0R1YT41"/>
<sequence>MTKQMNAIVINEYGGRDQLTQTQMPIPEISEHQLLVKVVSIGVNPIDWKVREGLRKKRYNFEFPIILGQEMAGVVAEVGKDVTGFKVGDAVLGYGTPNNRGTYAEYYAVDASQVAHKPITVSFQEAAGVSLAGTTAWQAIFDAGHLKVGQTVLVLAGSGGVGSMAIQLAKNIGAHVITTTSAPNEHFVKSIGADKVIDYTTQDFSKVSPEVDLVFDTLGGQNQIDAFKVVKPGGAVISVVETTDQAAELAENHQVTFDKINAHPEQDVITTLSNQLGSGKLKVKIATQLKFNVENVREMHKLSETGHIVGKLILNI</sequence>
<dbReference type="PROSITE" id="PS01162">
    <property type="entry name" value="QOR_ZETA_CRYSTAL"/>
    <property type="match status" value="1"/>
</dbReference>